<dbReference type="Proteomes" id="UP000178372">
    <property type="component" value="Unassembled WGS sequence"/>
</dbReference>
<dbReference type="AlphaFoldDB" id="A0A1F7GES9"/>
<evidence type="ECO:0000313" key="1">
    <source>
        <dbReference type="EMBL" id="OGK17394.1"/>
    </source>
</evidence>
<name>A0A1F7GES9_9BACT</name>
<sequence length="146" mass="16752">MNRTTFSSVEIAILKQNPSVFSCTEKSINYTFEFKKRALELHAEGVHAREIWRRAGFDVSKWRKSYCGDTLGDWKDIVKKHGIEGMLKVGGIQYDRGPTNTDKDKIKRLELQVKYLVAENDFLAKLRAKRAEQNSGPVKNTNSSDR</sequence>
<protein>
    <submittedName>
        <fullName evidence="1">Uncharacterized protein</fullName>
    </submittedName>
</protein>
<accession>A0A1F7GES9</accession>
<evidence type="ECO:0000313" key="2">
    <source>
        <dbReference type="Proteomes" id="UP000178372"/>
    </source>
</evidence>
<proteinExistence type="predicted"/>
<reference evidence="1 2" key="1">
    <citation type="journal article" date="2016" name="Nat. Commun.">
        <title>Thousands of microbial genomes shed light on interconnected biogeochemical processes in an aquifer system.</title>
        <authorList>
            <person name="Anantharaman K."/>
            <person name="Brown C.T."/>
            <person name="Hug L.A."/>
            <person name="Sharon I."/>
            <person name="Castelle C.J."/>
            <person name="Probst A.J."/>
            <person name="Thomas B.C."/>
            <person name="Singh A."/>
            <person name="Wilkins M.J."/>
            <person name="Karaoz U."/>
            <person name="Brodie E.L."/>
            <person name="Williams K.H."/>
            <person name="Hubbard S.S."/>
            <person name="Banfield J.F."/>
        </authorList>
    </citation>
    <scope>NUCLEOTIDE SEQUENCE [LARGE SCALE GENOMIC DNA]</scope>
</reference>
<gene>
    <name evidence="1" type="ORF">A2690_00165</name>
</gene>
<dbReference type="EMBL" id="MFZF01000001">
    <property type="protein sequence ID" value="OGK17394.1"/>
    <property type="molecule type" value="Genomic_DNA"/>
</dbReference>
<organism evidence="1 2">
    <name type="scientific">Candidatus Roizmanbacteria bacterium RIFCSPHIGHO2_01_FULL_39_12b</name>
    <dbReference type="NCBI Taxonomy" id="1802030"/>
    <lineage>
        <taxon>Bacteria</taxon>
        <taxon>Candidatus Roizmaniibacteriota</taxon>
    </lineage>
</organism>
<comment type="caution">
    <text evidence="1">The sequence shown here is derived from an EMBL/GenBank/DDBJ whole genome shotgun (WGS) entry which is preliminary data.</text>
</comment>
<dbReference type="InterPro" id="IPR009057">
    <property type="entry name" value="Homeodomain-like_sf"/>
</dbReference>
<dbReference type="SUPFAM" id="SSF46689">
    <property type="entry name" value="Homeodomain-like"/>
    <property type="match status" value="1"/>
</dbReference>